<feature type="domain" description="Histidine-specific methyltransferase SAM-dependent" evidence="3">
    <location>
        <begin position="19"/>
        <end position="314"/>
    </location>
</feature>
<dbReference type="PANTHER" id="PTHR43397:SF1">
    <property type="entry name" value="ERGOTHIONEINE BIOSYNTHESIS PROTEIN 1"/>
    <property type="match status" value="1"/>
</dbReference>
<keyword evidence="2 4" id="KW-0808">Transferase</keyword>
<dbReference type="GO" id="GO:0052706">
    <property type="term" value="F:L-histidine N(alpha)-methyltransferase activity"/>
    <property type="evidence" value="ECO:0007669"/>
    <property type="project" value="UniProtKB-EC"/>
</dbReference>
<dbReference type="InterPro" id="IPR019257">
    <property type="entry name" value="MeTrfase_dom"/>
</dbReference>
<organism evidence="4 5">
    <name type="scientific">Candidatus Accumulibacter vicinus</name>
    <dbReference type="NCBI Taxonomy" id="2954382"/>
    <lineage>
        <taxon>Bacteria</taxon>
        <taxon>Pseudomonadati</taxon>
        <taxon>Pseudomonadota</taxon>
        <taxon>Betaproteobacteria</taxon>
        <taxon>Candidatus Accumulibacter</taxon>
    </lineage>
</organism>
<dbReference type="NCBIfam" id="TIGR03438">
    <property type="entry name" value="egtD_ergothio"/>
    <property type="match status" value="1"/>
</dbReference>
<reference evidence="4 5" key="1">
    <citation type="submission" date="2014-07" db="EMBL/GenBank/DDBJ databases">
        <title>Expanding our view of genomic diversity in Candidatus Accumulibacter clades.</title>
        <authorList>
            <person name="Skennerton C.T."/>
            <person name="Barr J.J."/>
            <person name="Slater F.R."/>
            <person name="Bond P.L."/>
            <person name="Tyson G.W."/>
        </authorList>
    </citation>
    <scope>NUCLEOTIDE SEQUENCE [LARGE SCALE GENOMIC DNA]</scope>
    <source>
        <strain evidence="5">SK-01</strain>
    </source>
</reference>
<dbReference type="InterPro" id="IPR029063">
    <property type="entry name" value="SAM-dependent_MTases_sf"/>
</dbReference>
<dbReference type="SUPFAM" id="SSF53335">
    <property type="entry name" value="S-adenosyl-L-methionine-dependent methyltransferases"/>
    <property type="match status" value="1"/>
</dbReference>
<evidence type="ECO:0000313" key="4">
    <source>
        <dbReference type="EMBL" id="KFB65982.1"/>
    </source>
</evidence>
<protein>
    <submittedName>
        <fullName evidence="4">Histidine-specific methyltransferase EgtD</fullName>
        <ecNumber evidence="4">2.1.1.44</ecNumber>
    </submittedName>
</protein>
<dbReference type="GO" id="GO:0032259">
    <property type="term" value="P:methylation"/>
    <property type="evidence" value="ECO:0007669"/>
    <property type="project" value="UniProtKB-KW"/>
</dbReference>
<dbReference type="InterPro" id="IPR051128">
    <property type="entry name" value="EgtD_Methyltrsf_superfamily"/>
</dbReference>
<sequence length="317" mass="34892">MRLLQVAPAMPENAAPAIRADLLAGLSAAPATIAPKYLYDALGSRLFAAITELPEYYLTRTEAAIFAEHQDAMAAALGLSATLVDLGAGNCEKAARLFAALRVRRYVAVDISLHYLRESLENLQQKHPAIEMLGIGLDFSQSLRLPAEVGTEPRTLFYPGSSIGNFTPDEALVFLRQAHAECCGGSLLIGVDLVKPVDVLEAAYDDPLGVTAAFNRNLLRHLNRLAGTDFDITDWHHVAFFNGRESRIEMHLQALRDTTVRWAGGERRFAAAERIHTESSYKWRSEDFAALLESAGFLRPRHWCDARGWFAVFAAPA</sequence>
<dbReference type="EMBL" id="JDSS02000053">
    <property type="protein sequence ID" value="KFB65982.1"/>
    <property type="molecule type" value="Genomic_DNA"/>
</dbReference>
<keyword evidence="1 4" id="KW-0489">Methyltransferase</keyword>
<dbReference type="EC" id="2.1.1.44" evidence="4"/>
<gene>
    <name evidence="4" type="primary">egtD</name>
    <name evidence="4" type="ORF">CAPSK01_004821</name>
</gene>
<evidence type="ECO:0000256" key="2">
    <source>
        <dbReference type="ARBA" id="ARBA00022679"/>
    </source>
</evidence>
<dbReference type="Gene3D" id="3.40.50.150">
    <property type="entry name" value="Vaccinia Virus protein VP39"/>
    <property type="match status" value="1"/>
</dbReference>
<dbReference type="PANTHER" id="PTHR43397">
    <property type="entry name" value="ERGOTHIONEINE BIOSYNTHESIS PROTEIN 1"/>
    <property type="match status" value="1"/>
</dbReference>
<evidence type="ECO:0000259" key="3">
    <source>
        <dbReference type="Pfam" id="PF10017"/>
    </source>
</evidence>
<evidence type="ECO:0000256" key="1">
    <source>
        <dbReference type="ARBA" id="ARBA00022603"/>
    </source>
</evidence>
<dbReference type="AlphaFoldDB" id="A0A084XU38"/>
<proteinExistence type="predicted"/>
<dbReference type="InterPro" id="IPR017804">
    <property type="entry name" value="MeTrfase_EgtD-like"/>
</dbReference>
<dbReference type="Pfam" id="PF10017">
    <property type="entry name" value="Methyltransf_33"/>
    <property type="match status" value="1"/>
</dbReference>
<evidence type="ECO:0000313" key="5">
    <source>
        <dbReference type="Proteomes" id="UP000019812"/>
    </source>
</evidence>
<dbReference type="Proteomes" id="UP000019812">
    <property type="component" value="Unassembled WGS sequence"/>
</dbReference>
<dbReference type="InterPro" id="IPR035094">
    <property type="entry name" value="EgtD"/>
</dbReference>
<name>A0A084XU38_9PROT</name>
<dbReference type="RefSeq" id="WP_273704221.1">
    <property type="nucleotide sequence ID" value="NZ_JDSS02000053.1"/>
</dbReference>
<dbReference type="STRING" id="1457154.CAPSK01_004821"/>
<accession>A0A084XU38</accession>
<comment type="caution">
    <text evidence="4">The sequence shown here is derived from an EMBL/GenBank/DDBJ whole genome shotgun (WGS) entry which is preliminary data.</text>
</comment>
<dbReference type="PIRSF" id="PIRSF018005">
    <property type="entry name" value="UCP018005"/>
    <property type="match status" value="1"/>
</dbReference>